<proteinExistence type="predicted"/>
<dbReference type="AlphaFoldDB" id="A0A2T1D3K4"/>
<sequence>MTKPNFSKMTRQELRAYVLAHREDDAAIEALIKTGNPNSPTYPFPQTDEDLRKMEEILKRKLGSSGGRRGISLR</sequence>
<reference evidence="1 2" key="2">
    <citation type="submission" date="2018-03" db="EMBL/GenBank/DDBJ databases">
        <title>The ancient ancestry and fast evolution of plastids.</title>
        <authorList>
            <person name="Moore K.R."/>
            <person name="Magnabosco C."/>
            <person name="Momper L."/>
            <person name="Gold D.A."/>
            <person name="Bosak T."/>
            <person name="Fournier G.P."/>
        </authorList>
    </citation>
    <scope>NUCLEOTIDE SEQUENCE [LARGE SCALE GENOMIC DNA]</scope>
    <source>
        <strain evidence="1 2">ULC007</strain>
    </source>
</reference>
<evidence type="ECO:0000313" key="1">
    <source>
        <dbReference type="EMBL" id="PSB15105.1"/>
    </source>
</evidence>
<keyword evidence="2" id="KW-1185">Reference proteome</keyword>
<organism evidence="1 2">
    <name type="scientific">Phormidesmis priestleyi ULC007</name>
    <dbReference type="NCBI Taxonomy" id="1920490"/>
    <lineage>
        <taxon>Bacteria</taxon>
        <taxon>Bacillati</taxon>
        <taxon>Cyanobacteriota</taxon>
        <taxon>Cyanophyceae</taxon>
        <taxon>Leptolyngbyales</taxon>
        <taxon>Leptolyngbyaceae</taxon>
        <taxon>Phormidesmis</taxon>
    </lineage>
</organism>
<dbReference type="Pfam" id="PF21826">
    <property type="entry name" value="DUF6887"/>
    <property type="match status" value="1"/>
</dbReference>
<dbReference type="Proteomes" id="UP000238634">
    <property type="component" value="Unassembled WGS sequence"/>
</dbReference>
<comment type="caution">
    <text evidence="1">The sequence shown here is derived from an EMBL/GenBank/DDBJ whole genome shotgun (WGS) entry which is preliminary data.</text>
</comment>
<dbReference type="EMBL" id="PVWG01000069">
    <property type="protein sequence ID" value="PSB15105.1"/>
    <property type="molecule type" value="Genomic_DNA"/>
</dbReference>
<dbReference type="OrthoDB" id="426753at2"/>
<accession>A0A2T1D3K4</accession>
<dbReference type="RefSeq" id="WP_073075121.1">
    <property type="nucleotide sequence ID" value="NZ_MPPI01000061.1"/>
</dbReference>
<gene>
    <name evidence="1" type="ORF">C7B65_25230</name>
</gene>
<reference evidence="1 2" key="1">
    <citation type="submission" date="2018-02" db="EMBL/GenBank/DDBJ databases">
        <authorList>
            <person name="Cohen D.B."/>
            <person name="Kent A.D."/>
        </authorList>
    </citation>
    <scope>NUCLEOTIDE SEQUENCE [LARGE SCALE GENOMIC DNA]</scope>
    <source>
        <strain evidence="1 2">ULC007</strain>
    </source>
</reference>
<protein>
    <submittedName>
        <fullName evidence="1">Uncharacterized protein</fullName>
    </submittedName>
</protein>
<dbReference type="InterPro" id="IPR054053">
    <property type="entry name" value="DUF6887"/>
</dbReference>
<name>A0A2T1D3K4_9CYAN</name>
<evidence type="ECO:0000313" key="2">
    <source>
        <dbReference type="Proteomes" id="UP000238634"/>
    </source>
</evidence>